<reference evidence="3" key="1">
    <citation type="submission" date="2005-09" db="EMBL/GenBank/DDBJ databases">
        <authorList>
            <person name="Mural R.J."/>
            <person name="Li P.W."/>
            <person name="Adams M.D."/>
            <person name="Amanatides P.G."/>
            <person name="Baden-Tillson H."/>
            <person name="Barnstead M."/>
            <person name="Chin S.H."/>
            <person name="Dew I."/>
            <person name="Evans C.A."/>
            <person name="Ferriera S."/>
            <person name="Flanigan M."/>
            <person name="Fosler C."/>
            <person name="Glodek A."/>
            <person name="Gu Z."/>
            <person name="Holt R.A."/>
            <person name="Jennings D."/>
            <person name="Kraft C.L."/>
            <person name="Lu F."/>
            <person name="Nguyen T."/>
            <person name="Nusskern D.R."/>
            <person name="Pfannkoch C.M."/>
            <person name="Sitter C."/>
            <person name="Sutton G.G."/>
            <person name="Venter J.C."/>
            <person name="Wang Z."/>
            <person name="Woodage T."/>
            <person name="Zheng X.H."/>
            <person name="Zhong F."/>
        </authorList>
    </citation>
    <scope>NUCLEOTIDE SEQUENCE [LARGE SCALE GENOMIC DNA]</scope>
    <source>
        <strain>BN</strain>
        <strain evidence="3">Sprague-Dawley</strain>
    </source>
</reference>
<evidence type="ECO:0000256" key="1">
    <source>
        <dbReference type="SAM" id="MobiDB-lite"/>
    </source>
</evidence>
<evidence type="ECO:0000313" key="2">
    <source>
        <dbReference type="EMBL" id="EDL95048.1"/>
    </source>
</evidence>
<dbReference type="EMBL" id="CH473985">
    <property type="protein sequence ID" value="EDL95048.1"/>
    <property type="molecule type" value="Genomic_DNA"/>
</dbReference>
<proteinExistence type="predicted"/>
<sequence>MYCAVPRPSTTCLRFPSPKPLQVAAPRAVPHSPPTGKPSHGAPFRFLRPGLRPLRPAPPRPRSVPACLRGSSGGIGAAELGKPRSRAAGLAYPLPQLLPERSPASGAAPQSPPGCTETRGGATLRTLLRELRPLFPRSASAPRHPAAKSGVAPAGNAVAAFRTAAEDLANYFLAANKHALT</sequence>
<feature type="region of interest" description="Disordered" evidence="1">
    <location>
        <begin position="50"/>
        <end position="69"/>
    </location>
</feature>
<dbReference type="AlphaFoldDB" id="A6JH42"/>
<evidence type="ECO:0000313" key="3">
    <source>
        <dbReference type="Proteomes" id="UP000234681"/>
    </source>
</evidence>
<accession>A6JH42</accession>
<feature type="compositionally biased region" description="Low complexity" evidence="1">
    <location>
        <begin position="102"/>
        <end position="120"/>
    </location>
</feature>
<dbReference type="Proteomes" id="UP000234681">
    <property type="component" value="Chromosome 13"/>
</dbReference>
<protein>
    <submittedName>
        <fullName evidence="2">RCG20228</fullName>
    </submittedName>
</protein>
<name>A6JH42_RAT</name>
<feature type="region of interest" description="Disordered" evidence="1">
    <location>
        <begin position="23"/>
        <end position="45"/>
    </location>
</feature>
<feature type="region of interest" description="Disordered" evidence="1">
    <location>
        <begin position="96"/>
        <end position="120"/>
    </location>
</feature>
<organism evidence="2 3">
    <name type="scientific">Rattus norvegicus</name>
    <name type="common">Rat</name>
    <dbReference type="NCBI Taxonomy" id="10116"/>
    <lineage>
        <taxon>Eukaryota</taxon>
        <taxon>Metazoa</taxon>
        <taxon>Chordata</taxon>
        <taxon>Craniata</taxon>
        <taxon>Vertebrata</taxon>
        <taxon>Euteleostomi</taxon>
        <taxon>Mammalia</taxon>
        <taxon>Eutheria</taxon>
        <taxon>Euarchontoglires</taxon>
        <taxon>Glires</taxon>
        <taxon>Rodentia</taxon>
        <taxon>Myomorpha</taxon>
        <taxon>Muroidea</taxon>
        <taxon>Muridae</taxon>
        <taxon>Murinae</taxon>
        <taxon>Rattus</taxon>
    </lineage>
</organism>
<gene>
    <name evidence="2" type="ORF">rCG_20228</name>
</gene>